<dbReference type="PATRIC" id="fig|1608419.3.peg.2427"/>
<accession>A0A0G8AWS0</accession>
<organism evidence="1 2">
    <name type="scientific">Candidatus Synechococcus spongiarum 15L</name>
    <dbReference type="NCBI Taxonomy" id="1608419"/>
    <lineage>
        <taxon>Bacteria</taxon>
        <taxon>Bacillati</taxon>
        <taxon>Cyanobacteriota</taxon>
        <taxon>Cyanophyceae</taxon>
        <taxon>Synechococcales</taxon>
        <taxon>Synechococcaceae</taxon>
        <taxon>Synechococcus</taxon>
    </lineage>
</organism>
<dbReference type="AlphaFoldDB" id="A0A0G8AWS0"/>
<reference evidence="1 2" key="1">
    <citation type="submission" date="2015-02" db="EMBL/GenBank/DDBJ databases">
        <authorList>
            <person name="Slaby B."/>
            <person name="Hentschel U."/>
        </authorList>
    </citation>
    <scope>NUCLEOTIDE SEQUENCE [LARGE SCALE GENOMIC DNA]</scope>
    <source>
        <strain evidence="1">15L</strain>
    </source>
</reference>
<evidence type="ECO:0000313" key="2">
    <source>
        <dbReference type="Proteomes" id="UP000035037"/>
    </source>
</evidence>
<protein>
    <submittedName>
        <fullName evidence="1">Uncharacterized protein</fullName>
    </submittedName>
</protein>
<comment type="caution">
    <text evidence="1">The sequence shown here is derived from an EMBL/GenBank/DDBJ whole genome shotgun (WGS) entry which is preliminary data.</text>
</comment>
<reference evidence="1 2" key="2">
    <citation type="submission" date="2015-05" db="EMBL/GenBank/DDBJ databases">
        <title>Lifestyle Evolution in Cyanobacterial Symbionts of Sponges.</title>
        <authorList>
            <person name="Burgsdorf I."/>
            <person name="Slaby B.M."/>
            <person name="Handley K.M."/>
            <person name="Haber M."/>
            <person name="Blom J."/>
            <person name="Marshall C.W."/>
            <person name="Gilbert J.A."/>
            <person name="Hentschel U."/>
            <person name="Steindler L."/>
        </authorList>
    </citation>
    <scope>NUCLEOTIDE SEQUENCE [LARGE SCALE GENOMIC DNA]</scope>
    <source>
        <strain evidence="1">15L</strain>
    </source>
</reference>
<dbReference type="EMBL" id="JYFQ01000090">
    <property type="protein sequence ID" value="KKZ13394.1"/>
    <property type="molecule type" value="Genomic_DNA"/>
</dbReference>
<dbReference type="Proteomes" id="UP000035037">
    <property type="component" value="Unassembled WGS sequence"/>
</dbReference>
<name>A0A0G8AWS0_9SYNE</name>
<evidence type="ECO:0000313" key="1">
    <source>
        <dbReference type="EMBL" id="KKZ13394.1"/>
    </source>
</evidence>
<sequence length="70" mass="7999">MIRQDLGPILKDALREVLIDDGHPTHREVIVDTLRFPVDKVPEAGTLIPDDEDDDDVEYVESLIDDDRED</sequence>
<gene>
    <name evidence="1" type="ORF">TQ37_04405</name>
</gene>
<proteinExistence type="predicted"/>